<dbReference type="RefSeq" id="WP_208738994.1">
    <property type="nucleotide sequence ID" value="NZ_CP024915.1"/>
</dbReference>
<dbReference type="Proteomes" id="UP000239187">
    <property type="component" value="Chromosome"/>
</dbReference>
<evidence type="ECO:0008006" key="12">
    <source>
        <dbReference type="Google" id="ProtNLM"/>
    </source>
</evidence>
<keyword evidence="6 9" id="KW-0472">Membrane</keyword>
<dbReference type="GO" id="GO:0005886">
    <property type="term" value="C:plasma membrane"/>
    <property type="evidence" value="ECO:0007669"/>
    <property type="project" value="UniProtKB-SubCell"/>
</dbReference>
<feature type="transmembrane region" description="Helical" evidence="9">
    <location>
        <begin position="47"/>
        <end position="68"/>
    </location>
</feature>
<feature type="region of interest" description="Disordered" evidence="8">
    <location>
        <begin position="478"/>
        <end position="546"/>
    </location>
</feature>
<comment type="similarity">
    <text evidence="7">Belongs to the glycosyltransferase 87 family.</text>
</comment>
<organism evidence="10 11">
    <name type="scientific">Arthrobacter agilis</name>
    <dbReference type="NCBI Taxonomy" id="37921"/>
    <lineage>
        <taxon>Bacteria</taxon>
        <taxon>Bacillati</taxon>
        <taxon>Actinomycetota</taxon>
        <taxon>Actinomycetes</taxon>
        <taxon>Micrococcales</taxon>
        <taxon>Micrococcaceae</taxon>
        <taxon>Arthrobacter</taxon>
    </lineage>
</organism>
<name>A0A2L0UEQ8_9MICC</name>
<feature type="transmembrane region" description="Helical" evidence="9">
    <location>
        <begin position="118"/>
        <end position="139"/>
    </location>
</feature>
<dbReference type="AlphaFoldDB" id="A0A2L0UEQ8"/>
<sequence length="546" mass="57811">MTSGTGTRGPYRISVPTRSDPVLGPLVEGVGGPLGRHADPGRIAPRWFTVERVLILLTVAAAVLAVVVKNPCRLQGWSSPDYFYRACYSDWAELYQSRGLGEGILPFITPGVLFEYPVLLGLLASGTAVLVDLLAGGAAPGTKSLLYFDLNAVLLTGIWILTVLATLRLANRRPWDAVVVATAPVIILSGTINWDLWAVLLATAGMLAFARDRPVLAGALWGLGAAVKLYPVLLLGAVLVLALRSGRIRPFLSASLGAVAFWAAVNVPFLLRDPEGWAYFLTFSESRDAGFSSGWYVYNALADRAGAATLSPAAITAGAMILFALACAGIAVLALRAERRPRLAQLALLIVGAFILCNKVYSPQYALWLVPLIALAVPRWRVVLAWQLVEVLHWIAVWLYLGGRTSGGAPEHNLGLGMYSWAVLAHILATAYVLAVVVGEILAPERDIVRRVGIDDPQGGPFDGAVDRFVLRSGTVSTGAAGRGRGRAVPATPVGTARKNSARAAPIGWQDRGEAVPVPADLGPGPALERTSAARAPSSGPVEDHQ</sequence>
<dbReference type="PIRSF" id="PIRSF010361">
    <property type="entry name" value="UCP010361"/>
    <property type="match status" value="1"/>
</dbReference>
<dbReference type="InterPro" id="IPR016570">
    <property type="entry name" value="UCP010361"/>
</dbReference>
<feature type="transmembrane region" description="Helical" evidence="9">
    <location>
        <begin position="343"/>
        <end position="361"/>
    </location>
</feature>
<evidence type="ECO:0000256" key="1">
    <source>
        <dbReference type="ARBA" id="ARBA00004651"/>
    </source>
</evidence>
<keyword evidence="4 9" id="KW-0812">Transmembrane</keyword>
<feature type="transmembrane region" description="Helical" evidence="9">
    <location>
        <begin position="177"/>
        <end position="200"/>
    </location>
</feature>
<feature type="transmembrane region" description="Helical" evidence="9">
    <location>
        <begin position="220"/>
        <end position="243"/>
    </location>
</feature>
<evidence type="ECO:0000256" key="3">
    <source>
        <dbReference type="ARBA" id="ARBA00022679"/>
    </source>
</evidence>
<evidence type="ECO:0000256" key="7">
    <source>
        <dbReference type="ARBA" id="ARBA00024033"/>
    </source>
</evidence>
<evidence type="ECO:0000313" key="11">
    <source>
        <dbReference type="Proteomes" id="UP000239187"/>
    </source>
</evidence>
<evidence type="ECO:0000256" key="6">
    <source>
        <dbReference type="ARBA" id="ARBA00023136"/>
    </source>
</evidence>
<evidence type="ECO:0000256" key="4">
    <source>
        <dbReference type="ARBA" id="ARBA00022692"/>
    </source>
</evidence>
<feature type="transmembrane region" description="Helical" evidence="9">
    <location>
        <begin position="145"/>
        <end position="165"/>
    </location>
</feature>
<keyword evidence="5 9" id="KW-1133">Transmembrane helix</keyword>
<gene>
    <name evidence="10" type="ORF">CVO76_08695</name>
</gene>
<evidence type="ECO:0000313" key="10">
    <source>
        <dbReference type="EMBL" id="AUZ87696.1"/>
    </source>
</evidence>
<accession>A0A2L0UEQ8</accession>
<dbReference type="EMBL" id="CP024915">
    <property type="protein sequence ID" value="AUZ87696.1"/>
    <property type="molecule type" value="Genomic_DNA"/>
</dbReference>
<feature type="transmembrane region" description="Helical" evidence="9">
    <location>
        <begin position="382"/>
        <end position="401"/>
    </location>
</feature>
<reference evidence="10 11" key="1">
    <citation type="submission" date="2017-11" db="EMBL/GenBank/DDBJ databases">
        <title>Draft genome of Arthrobacter agilis strain UMCV2, a plant growth-promoting rhizobacterium and biocontrol capacity of phytopathogenic fungi.</title>
        <authorList>
            <person name="Martinez-Camara R."/>
            <person name="Santoyo G."/>
            <person name="Moreno-Hagelsieb G."/>
            <person name="Valencia-Cantero E."/>
        </authorList>
    </citation>
    <scope>NUCLEOTIDE SEQUENCE [LARGE SCALE GENOMIC DNA]</scope>
    <source>
        <strain evidence="10 11">UMCV2</strain>
    </source>
</reference>
<feature type="transmembrane region" description="Helical" evidence="9">
    <location>
        <begin position="421"/>
        <end position="443"/>
    </location>
</feature>
<evidence type="ECO:0000256" key="2">
    <source>
        <dbReference type="ARBA" id="ARBA00022475"/>
    </source>
</evidence>
<feature type="transmembrane region" description="Helical" evidence="9">
    <location>
        <begin position="250"/>
        <end position="271"/>
    </location>
</feature>
<feature type="transmembrane region" description="Helical" evidence="9">
    <location>
        <begin position="310"/>
        <end position="337"/>
    </location>
</feature>
<dbReference type="Pfam" id="PF09594">
    <property type="entry name" value="GT87"/>
    <property type="match status" value="1"/>
</dbReference>
<keyword evidence="3" id="KW-0808">Transferase</keyword>
<protein>
    <recommendedName>
        <fullName evidence="12">DUF2029 domain-containing protein</fullName>
    </recommendedName>
</protein>
<evidence type="ECO:0000256" key="5">
    <source>
        <dbReference type="ARBA" id="ARBA00022989"/>
    </source>
</evidence>
<evidence type="ECO:0000256" key="9">
    <source>
        <dbReference type="SAM" id="Phobius"/>
    </source>
</evidence>
<dbReference type="GO" id="GO:0016758">
    <property type="term" value="F:hexosyltransferase activity"/>
    <property type="evidence" value="ECO:0007669"/>
    <property type="project" value="InterPro"/>
</dbReference>
<proteinExistence type="inferred from homology"/>
<keyword evidence="2" id="KW-1003">Cell membrane</keyword>
<evidence type="ECO:0000256" key="8">
    <source>
        <dbReference type="SAM" id="MobiDB-lite"/>
    </source>
</evidence>
<dbReference type="InterPro" id="IPR018584">
    <property type="entry name" value="GT87"/>
</dbReference>
<comment type="subcellular location">
    <subcellularLocation>
        <location evidence="1">Cell membrane</location>
        <topology evidence="1">Multi-pass membrane protein</topology>
    </subcellularLocation>
</comment>